<evidence type="ECO:0000256" key="4">
    <source>
        <dbReference type="ARBA" id="ARBA00022519"/>
    </source>
</evidence>
<evidence type="ECO:0000313" key="16">
    <source>
        <dbReference type="Proteomes" id="UP000004816"/>
    </source>
</evidence>
<dbReference type="OrthoDB" id="9806127at2"/>
<feature type="transmembrane region" description="Helical" evidence="12">
    <location>
        <begin position="138"/>
        <end position="161"/>
    </location>
</feature>
<dbReference type="Gene3D" id="3.40.50.300">
    <property type="entry name" value="P-loop containing nucleotide triphosphate hydrolases"/>
    <property type="match status" value="1"/>
</dbReference>
<protein>
    <recommendedName>
        <fullName evidence="17">ABC transporter ATP-binding protein</fullName>
    </recommendedName>
</protein>
<dbReference type="Pfam" id="PF00664">
    <property type="entry name" value="ABC_membrane"/>
    <property type="match status" value="1"/>
</dbReference>
<evidence type="ECO:0000256" key="8">
    <source>
        <dbReference type="ARBA" id="ARBA00022967"/>
    </source>
</evidence>
<dbReference type="AlphaFoldDB" id="E5XNV5"/>
<proteinExistence type="inferred from homology"/>
<evidence type="ECO:0000313" key="15">
    <source>
        <dbReference type="EMBL" id="EFV13983.1"/>
    </source>
</evidence>
<evidence type="ECO:0000259" key="13">
    <source>
        <dbReference type="PROSITE" id="PS50893"/>
    </source>
</evidence>
<keyword evidence="6" id="KW-0547">Nucleotide-binding</keyword>
<dbReference type="EMBL" id="ACZI02000003">
    <property type="protein sequence ID" value="EFV13983.1"/>
    <property type="molecule type" value="Genomic_DNA"/>
</dbReference>
<accession>E5XNV5</accession>
<feature type="transmembrane region" description="Helical" evidence="12">
    <location>
        <begin position="63"/>
        <end position="88"/>
    </location>
</feature>
<dbReference type="GO" id="GO:0140359">
    <property type="term" value="F:ABC-type transporter activity"/>
    <property type="evidence" value="ECO:0007669"/>
    <property type="project" value="InterPro"/>
</dbReference>
<sequence>MAGEKAAGAERTKLFEAVRGRIFVIAALSLAGSACSVVPLIAISELAKTLWPAFEGGAVDEGGAWAMAVLAAVALAVSLVAAGLSGVVSHLADNDLQLDLRTKIVQKLRELPLGWFGDRSSGEVRKVAESDVSAVHSLIAHGIGDIVTAVAVPVLSLAYLFATQWRMALVCLVPIVVTMVVYSVAMRGGQEQLAAYESSVAKLGSAAVEFVHGIAVVKTFGQIGRSHSRYQEAVGEFVGFYRDSTRRSSLGMGVVTLITSPVVVLVYLSAVSAWLVGAGAVTPVEVVPALLLGLGLTAPLLQLGASGKAMYNAMQSKASLVEFFAQPTIPQPERPVAPEGHAVGFDSVSFSYDGDRQVLNEIAAQCAPGTTTALVGPSGSGKSTLARLVPRFYDATGGSVSVGGADVRAIAADQLYGTAGFVFQDVYLLRTSVRDNIRLTRPDADDAAVERAARGAQIHDRILRLPRGYDSVIGEDAHLSGGEGQRLTIARALVTDAPVLVLDEATAFADPDSEAAIQEALSTLAEERTLLVIAHRLHTIVGADQILVLDGGRVVERGSHAELTAKGGLYSQMWDRYSKAHAATTPQGADR</sequence>
<dbReference type="CDD" id="cd07346">
    <property type="entry name" value="ABC_6TM_exporters"/>
    <property type="match status" value="1"/>
</dbReference>
<reference evidence="15 16" key="1">
    <citation type="journal article" date="2011" name="Stand. Genomic Sci.">
        <title>High quality draft genome sequence of Segniliparus rugosus CDC 945(T)= (ATCC BAA-974(T)).</title>
        <authorList>
            <person name="Earl A.M."/>
            <person name="Desjardins C.A."/>
            <person name="Fitzgerald M.G."/>
            <person name="Arachchi H.M."/>
            <person name="Zeng Q."/>
            <person name="Mehta T."/>
            <person name="Griggs A."/>
            <person name="Birren B.W."/>
            <person name="Toney N.C."/>
            <person name="Carr J."/>
            <person name="Posey J."/>
            <person name="Butler W.R."/>
        </authorList>
    </citation>
    <scope>NUCLEOTIDE SEQUENCE [LARGE SCALE GENOMIC DNA]</scope>
    <source>
        <strain evidence="16">ATCC BAA-974 / DSM 45345 / CCUG 50838 / CIP 108380 / JCM 13579 / CDC 945</strain>
    </source>
</reference>
<evidence type="ECO:0008006" key="17">
    <source>
        <dbReference type="Google" id="ProtNLM"/>
    </source>
</evidence>
<dbReference type="RefSeq" id="WP_007468742.1">
    <property type="nucleotide sequence ID" value="NZ_KI391954.1"/>
</dbReference>
<dbReference type="InterPro" id="IPR039421">
    <property type="entry name" value="Type_1_exporter"/>
</dbReference>
<comment type="similarity">
    <text evidence="11">Belongs to the ABC transporter superfamily. Siderophore-Fe(3+) uptake transporter (SIUT) (TC 3.A.1.21) family.</text>
</comment>
<dbReference type="GO" id="GO:0005524">
    <property type="term" value="F:ATP binding"/>
    <property type="evidence" value="ECO:0007669"/>
    <property type="project" value="UniProtKB-KW"/>
</dbReference>
<keyword evidence="10 12" id="KW-0472">Membrane</keyword>
<keyword evidence="4" id="KW-0997">Cell inner membrane</keyword>
<dbReference type="SMART" id="SM00382">
    <property type="entry name" value="AAA"/>
    <property type="match status" value="1"/>
</dbReference>
<dbReference type="FunFam" id="3.40.50.300:FF:000221">
    <property type="entry name" value="Multidrug ABC transporter ATP-binding protein"/>
    <property type="match status" value="1"/>
</dbReference>
<dbReference type="InterPro" id="IPR003593">
    <property type="entry name" value="AAA+_ATPase"/>
</dbReference>
<keyword evidence="2" id="KW-0813">Transport</keyword>
<evidence type="ECO:0000256" key="9">
    <source>
        <dbReference type="ARBA" id="ARBA00022989"/>
    </source>
</evidence>
<dbReference type="InterPro" id="IPR011527">
    <property type="entry name" value="ABC1_TM_dom"/>
</dbReference>
<gene>
    <name evidence="15" type="ORF">HMPREF9336_01176</name>
</gene>
<dbReference type="PROSITE" id="PS50929">
    <property type="entry name" value="ABC_TM1F"/>
    <property type="match status" value="1"/>
</dbReference>
<keyword evidence="8" id="KW-1278">Translocase</keyword>
<dbReference type="PANTHER" id="PTHR24221:SF654">
    <property type="entry name" value="ATP-BINDING CASSETTE SUB-FAMILY B MEMBER 6"/>
    <property type="match status" value="1"/>
</dbReference>
<comment type="subcellular location">
    <subcellularLocation>
        <location evidence="1">Cell inner membrane</location>
        <topology evidence="1">Multi-pass membrane protein</topology>
    </subcellularLocation>
</comment>
<dbReference type="Gene3D" id="1.20.1560.10">
    <property type="entry name" value="ABC transporter type 1, transmembrane domain"/>
    <property type="match status" value="1"/>
</dbReference>
<dbReference type="InterPro" id="IPR036640">
    <property type="entry name" value="ABC1_TM_sf"/>
</dbReference>
<dbReference type="SUPFAM" id="SSF52540">
    <property type="entry name" value="P-loop containing nucleoside triphosphate hydrolases"/>
    <property type="match status" value="1"/>
</dbReference>
<name>E5XNV5_SEGRC</name>
<feature type="transmembrane region" description="Helical" evidence="12">
    <location>
        <begin position="286"/>
        <end position="305"/>
    </location>
</feature>
<feature type="domain" description="ABC transmembrane type-1" evidence="14">
    <location>
        <begin position="23"/>
        <end position="312"/>
    </location>
</feature>
<comment type="caution">
    <text evidence="15">The sequence shown here is derived from an EMBL/GenBank/DDBJ whole genome shotgun (WGS) entry which is preliminary data.</text>
</comment>
<dbReference type="GO" id="GO:0005886">
    <property type="term" value="C:plasma membrane"/>
    <property type="evidence" value="ECO:0007669"/>
    <property type="project" value="UniProtKB-SubCell"/>
</dbReference>
<evidence type="ECO:0000256" key="7">
    <source>
        <dbReference type="ARBA" id="ARBA00022840"/>
    </source>
</evidence>
<dbReference type="PROSITE" id="PS50893">
    <property type="entry name" value="ABC_TRANSPORTER_2"/>
    <property type="match status" value="1"/>
</dbReference>
<keyword evidence="9 12" id="KW-1133">Transmembrane helix</keyword>
<keyword evidence="16" id="KW-1185">Reference proteome</keyword>
<dbReference type="InterPro" id="IPR003439">
    <property type="entry name" value="ABC_transporter-like_ATP-bd"/>
</dbReference>
<dbReference type="HOGENOM" id="CLU_000604_84_9_11"/>
<evidence type="ECO:0000256" key="2">
    <source>
        <dbReference type="ARBA" id="ARBA00022448"/>
    </source>
</evidence>
<dbReference type="eggNOG" id="COG1132">
    <property type="taxonomic scope" value="Bacteria"/>
</dbReference>
<dbReference type="GO" id="GO:0016887">
    <property type="term" value="F:ATP hydrolysis activity"/>
    <property type="evidence" value="ECO:0007669"/>
    <property type="project" value="InterPro"/>
</dbReference>
<dbReference type="Pfam" id="PF00005">
    <property type="entry name" value="ABC_tran"/>
    <property type="match status" value="1"/>
</dbReference>
<dbReference type="GO" id="GO:0034040">
    <property type="term" value="F:ATPase-coupled lipid transmembrane transporter activity"/>
    <property type="evidence" value="ECO:0007669"/>
    <property type="project" value="TreeGrafter"/>
</dbReference>
<dbReference type="PROSITE" id="PS51257">
    <property type="entry name" value="PROKAR_LIPOPROTEIN"/>
    <property type="match status" value="1"/>
</dbReference>
<evidence type="ECO:0000259" key="14">
    <source>
        <dbReference type="PROSITE" id="PS50929"/>
    </source>
</evidence>
<evidence type="ECO:0000256" key="1">
    <source>
        <dbReference type="ARBA" id="ARBA00004429"/>
    </source>
</evidence>
<evidence type="ECO:0000256" key="12">
    <source>
        <dbReference type="SAM" id="Phobius"/>
    </source>
</evidence>
<keyword evidence="5 12" id="KW-0812">Transmembrane</keyword>
<feature type="transmembrane region" description="Helical" evidence="12">
    <location>
        <begin position="21"/>
        <end position="43"/>
    </location>
</feature>
<feature type="transmembrane region" description="Helical" evidence="12">
    <location>
        <begin position="250"/>
        <end position="274"/>
    </location>
</feature>
<dbReference type="SUPFAM" id="SSF90123">
    <property type="entry name" value="ABC transporter transmembrane region"/>
    <property type="match status" value="1"/>
</dbReference>
<organism evidence="15 16">
    <name type="scientific">Segniliparus rugosus (strain ATCC BAA-974 / DSM 45345 / CCUG 50838 / CIP 108380 / JCM 13579 / CDC 945)</name>
    <dbReference type="NCBI Taxonomy" id="679197"/>
    <lineage>
        <taxon>Bacteria</taxon>
        <taxon>Bacillati</taxon>
        <taxon>Actinomycetota</taxon>
        <taxon>Actinomycetes</taxon>
        <taxon>Mycobacteriales</taxon>
        <taxon>Segniliparaceae</taxon>
        <taxon>Segniliparus</taxon>
    </lineage>
</organism>
<evidence type="ECO:0000256" key="6">
    <source>
        <dbReference type="ARBA" id="ARBA00022741"/>
    </source>
</evidence>
<feature type="transmembrane region" description="Helical" evidence="12">
    <location>
        <begin position="167"/>
        <end position="185"/>
    </location>
</feature>
<evidence type="ECO:0000256" key="3">
    <source>
        <dbReference type="ARBA" id="ARBA00022475"/>
    </source>
</evidence>
<feature type="domain" description="ABC transporter" evidence="13">
    <location>
        <begin position="343"/>
        <end position="576"/>
    </location>
</feature>
<dbReference type="PANTHER" id="PTHR24221">
    <property type="entry name" value="ATP-BINDING CASSETTE SUB-FAMILY B"/>
    <property type="match status" value="1"/>
</dbReference>
<keyword evidence="3" id="KW-1003">Cell membrane</keyword>
<evidence type="ECO:0000256" key="5">
    <source>
        <dbReference type="ARBA" id="ARBA00022692"/>
    </source>
</evidence>
<evidence type="ECO:0000256" key="11">
    <source>
        <dbReference type="ARBA" id="ARBA00023455"/>
    </source>
</evidence>
<dbReference type="Proteomes" id="UP000004816">
    <property type="component" value="Unassembled WGS sequence"/>
</dbReference>
<keyword evidence="7" id="KW-0067">ATP-binding</keyword>
<evidence type="ECO:0000256" key="10">
    <source>
        <dbReference type="ARBA" id="ARBA00023136"/>
    </source>
</evidence>
<dbReference type="STRING" id="679197.HMPREF9336_01176"/>
<dbReference type="InterPro" id="IPR027417">
    <property type="entry name" value="P-loop_NTPase"/>
</dbReference>